<dbReference type="EMBL" id="JAOAOG010000329">
    <property type="protein sequence ID" value="KAJ6228320.1"/>
    <property type="molecule type" value="Genomic_DNA"/>
</dbReference>
<comment type="caution">
    <text evidence="3">The sequence shown here is derived from an EMBL/GenBank/DDBJ whole genome shotgun (WGS) entry which is preliminary data.</text>
</comment>
<evidence type="ECO:0000313" key="3">
    <source>
        <dbReference type="EMBL" id="KAJ6228320.1"/>
    </source>
</evidence>
<keyword evidence="1" id="KW-0175">Coiled coil</keyword>
<organism evidence="3 4">
    <name type="scientific">Anaeramoeba flamelloides</name>
    <dbReference type="NCBI Taxonomy" id="1746091"/>
    <lineage>
        <taxon>Eukaryota</taxon>
        <taxon>Metamonada</taxon>
        <taxon>Anaeramoebidae</taxon>
        <taxon>Anaeramoeba</taxon>
    </lineage>
</organism>
<name>A0ABQ8X806_9EUKA</name>
<protein>
    <submittedName>
        <fullName evidence="3">Uncharacterized protein</fullName>
    </submittedName>
</protein>
<feature type="coiled-coil region" evidence="1">
    <location>
        <begin position="10"/>
        <end position="51"/>
    </location>
</feature>
<dbReference type="Proteomes" id="UP001150062">
    <property type="component" value="Unassembled WGS sequence"/>
</dbReference>
<gene>
    <name evidence="3" type="ORF">M0813_09149</name>
</gene>
<evidence type="ECO:0000313" key="4">
    <source>
        <dbReference type="Proteomes" id="UP001150062"/>
    </source>
</evidence>
<keyword evidence="4" id="KW-1185">Reference proteome</keyword>
<reference evidence="3" key="1">
    <citation type="submission" date="2022-08" db="EMBL/GenBank/DDBJ databases">
        <title>Novel sulfate-reducing endosymbionts in the free-living metamonad Anaeramoeba.</title>
        <authorList>
            <person name="Jerlstrom-Hultqvist J."/>
            <person name="Cepicka I."/>
            <person name="Gallot-Lavallee L."/>
            <person name="Salas-Leiva D."/>
            <person name="Curtis B.A."/>
            <person name="Zahonova K."/>
            <person name="Pipaliya S."/>
            <person name="Dacks J."/>
            <person name="Roger A.J."/>
        </authorList>
    </citation>
    <scope>NUCLEOTIDE SEQUENCE</scope>
    <source>
        <strain evidence="3">Schooner1</strain>
    </source>
</reference>
<proteinExistence type="predicted"/>
<sequence>MENPQFKKLVNDLQQQNKNTKKNINEMQGELRKLKTENKQIQQSCDELQRKVIKQMQFLADNDYKCRQEAWNKLQELLKQIPAHNTKRKKKKNNSKKKQNKKKKDNNKKKKNQNEDDELQKILKLSQVIH</sequence>
<feature type="region of interest" description="Disordered" evidence="2">
    <location>
        <begin position="79"/>
        <end position="119"/>
    </location>
</feature>
<evidence type="ECO:0000256" key="1">
    <source>
        <dbReference type="SAM" id="Coils"/>
    </source>
</evidence>
<feature type="compositionally biased region" description="Basic residues" evidence="2">
    <location>
        <begin position="85"/>
        <end position="111"/>
    </location>
</feature>
<evidence type="ECO:0000256" key="2">
    <source>
        <dbReference type="SAM" id="MobiDB-lite"/>
    </source>
</evidence>
<accession>A0ABQ8X806</accession>